<comment type="caution">
    <text evidence="2">The sequence shown here is derived from an EMBL/GenBank/DDBJ whole genome shotgun (WGS) entry which is preliminary data.</text>
</comment>
<dbReference type="GO" id="GO:0006313">
    <property type="term" value="P:DNA transposition"/>
    <property type="evidence" value="ECO:0007669"/>
    <property type="project" value="InterPro"/>
</dbReference>
<dbReference type="RefSeq" id="WP_160846262.1">
    <property type="nucleotide sequence ID" value="NZ_WVHT01000013.1"/>
</dbReference>
<reference evidence="2 3" key="1">
    <citation type="submission" date="2019-11" db="EMBL/GenBank/DDBJ databases">
        <title>Pedobacter sp. HMF7647 Genome sequencing and assembly.</title>
        <authorList>
            <person name="Kang H."/>
            <person name="Kim H."/>
            <person name="Joh K."/>
        </authorList>
    </citation>
    <scope>NUCLEOTIDE SEQUENCE [LARGE SCALE GENOMIC DNA]</scope>
    <source>
        <strain evidence="2 3">HMF7647</strain>
    </source>
</reference>
<dbReference type="SMART" id="SM01321">
    <property type="entry name" value="Y1_Tnp"/>
    <property type="match status" value="1"/>
</dbReference>
<accession>A0A7K1YER5</accession>
<dbReference type="Gene3D" id="3.30.70.1290">
    <property type="entry name" value="Transposase IS200-like"/>
    <property type="match status" value="1"/>
</dbReference>
<dbReference type="NCBIfam" id="NF047646">
    <property type="entry name" value="REP_Tyr_transpos"/>
    <property type="match status" value="1"/>
</dbReference>
<dbReference type="SUPFAM" id="SSF143422">
    <property type="entry name" value="Transposase IS200-like"/>
    <property type="match status" value="1"/>
</dbReference>
<dbReference type="PANTHER" id="PTHR36966">
    <property type="entry name" value="REP-ASSOCIATED TYROSINE TRANSPOSASE"/>
    <property type="match status" value="1"/>
</dbReference>
<dbReference type="InterPro" id="IPR002686">
    <property type="entry name" value="Transposase_17"/>
</dbReference>
<evidence type="ECO:0000259" key="1">
    <source>
        <dbReference type="SMART" id="SM01321"/>
    </source>
</evidence>
<dbReference type="GO" id="GO:0004803">
    <property type="term" value="F:transposase activity"/>
    <property type="evidence" value="ECO:0007669"/>
    <property type="project" value="InterPro"/>
</dbReference>
<dbReference type="InterPro" id="IPR036515">
    <property type="entry name" value="Transposase_17_sf"/>
</dbReference>
<dbReference type="PANTHER" id="PTHR36966:SF1">
    <property type="entry name" value="REP-ASSOCIATED TYROSINE TRANSPOSASE"/>
    <property type="match status" value="1"/>
</dbReference>
<proteinExistence type="predicted"/>
<dbReference type="GO" id="GO:0043565">
    <property type="term" value="F:sequence-specific DNA binding"/>
    <property type="evidence" value="ECO:0007669"/>
    <property type="project" value="TreeGrafter"/>
</dbReference>
<protein>
    <submittedName>
        <fullName evidence="2">Transposase</fullName>
    </submittedName>
</protein>
<organism evidence="2 3">
    <name type="scientific">Hufsiella arboris</name>
    <dbReference type="NCBI Taxonomy" id="2695275"/>
    <lineage>
        <taxon>Bacteria</taxon>
        <taxon>Pseudomonadati</taxon>
        <taxon>Bacteroidota</taxon>
        <taxon>Sphingobacteriia</taxon>
        <taxon>Sphingobacteriales</taxon>
        <taxon>Sphingobacteriaceae</taxon>
        <taxon>Hufsiella</taxon>
    </lineage>
</organism>
<evidence type="ECO:0000313" key="2">
    <source>
        <dbReference type="EMBL" id="MXV53082.1"/>
    </source>
</evidence>
<sequence>MQSGIEFFTATCLNWQPLLKEERHQQIVLESLQFHVRESRIWIYAYVIMPNHVHVLWRKQDEWIDKSVQQQFLKFTAQQIKFNLIKHFPQDLKKYRSTQSDRMYHFWERRPYKATMFTREIIEQKIDYIHNNPVEAGLCELPEQYRLSSAMYYYCNQADNLVTHYMEHI</sequence>
<evidence type="ECO:0000313" key="3">
    <source>
        <dbReference type="Proteomes" id="UP000466586"/>
    </source>
</evidence>
<dbReference type="AlphaFoldDB" id="A0A7K1YER5"/>
<keyword evidence="3" id="KW-1185">Reference proteome</keyword>
<dbReference type="EMBL" id="WVHT01000013">
    <property type="protein sequence ID" value="MXV53082.1"/>
    <property type="molecule type" value="Genomic_DNA"/>
</dbReference>
<dbReference type="InterPro" id="IPR052715">
    <property type="entry name" value="RAYT_transposase"/>
</dbReference>
<gene>
    <name evidence="2" type="ORF">GS399_19095</name>
</gene>
<name>A0A7K1YER5_9SPHI</name>
<dbReference type="Proteomes" id="UP000466586">
    <property type="component" value="Unassembled WGS sequence"/>
</dbReference>
<feature type="domain" description="Transposase IS200-like" evidence="1">
    <location>
        <begin position="1"/>
        <end position="132"/>
    </location>
</feature>